<evidence type="ECO:0000313" key="3">
    <source>
        <dbReference type="EMBL" id="SDE91700.1"/>
    </source>
</evidence>
<name>A0A1G7GU58_9BACL</name>
<feature type="transmembrane region" description="Helical" evidence="1">
    <location>
        <begin position="40"/>
        <end position="59"/>
    </location>
</feature>
<dbReference type="GO" id="GO:0042802">
    <property type="term" value="F:identical protein binding"/>
    <property type="evidence" value="ECO:0007669"/>
    <property type="project" value="TreeGrafter"/>
</dbReference>
<dbReference type="PANTHER" id="PTHR40448">
    <property type="entry name" value="TWO-COMPONENT SENSOR HISTIDINE KINASE"/>
    <property type="match status" value="1"/>
</dbReference>
<feature type="transmembrane region" description="Helical" evidence="1">
    <location>
        <begin position="187"/>
        <end position="208"/>
    </location>
</feature>
<evidence type="ECO:0000313" key="4">
    <source>
        <dbReference type="Proteomes" id="UP000198972"/>
    </source>
</evidence>
<keyword evidence="1" id="KW-0472">Membrane</keyword>
<dbReference type="EMBL" id="FNBG01000003">
    <property type="protein sequence ID" value="SDE91700.1"/>
    <property type="molecule type" value="Genomic_DNA"/>
</dbReference>
<feature type="domain" description="Sensor histidine kinase NatK-like C-terminal" evidence="2">
    <location>
        <begin position="325"/>
        <end position="425"/>
    </location>
</feature>
<dbReference type="AlphaFoldDB" id="A0A1G7GU58"/>
<dbReference type="Pfam" id="PF14501">
    <property type="entry name" value="HATPase_c_5"/>
    <property type="match status" value="1"/>
</dbReference>
<organism evidence="3 4">
    <name type="scientific">Fontibacillus panacisegetis</name>
    <dbReference type="NCBI Taxonomy" id="670482"/>
    <lineage>
        <taxon>Bacteria</taxon>
        <taxon>Bacillati</taxon>
        <taxon>Bacillota</taxon>
        <taxon>Bacilli</taxon>
        <taxon>Bacillales</taxon>
        <taxon>Paenibacillaceae</taxon>
        <taxon>Fontibacillus</taxon>
    </lineage>
</organism>
<dbReference type="PANTHER" id="PTHR40448:SF1">
    <property type="entry name" value="TWO-COMPONENT SENSOR HISTIDINE KINASE"/>
    <property type="match status" value="1"/>
</dbReference>
<feature type="transmembrane region" description="Helical" evidence="1">
    <location>
        <begin position="89"/>
        <end position="110"/>
    </location>
</feature>
<feature type="transmembrane region" description="Helical" evidence="1">
    <location>
        <begin position="156"/>
        <end position="175"/>
    </location>
</feature>
<feature type="transmembrane region" description="Helical" evidence="1">
    <location>
        <begin position="65"/>
        <end position="82"/>
    </location>
</feature>
<dbReference type="InterPro" id="IPR036890">
    <property type="entry name" value="HATPase_C_sf"/>
</dbReference>
<keyword evidence="1" id="KW-1133">Transmembrane helix</keyword>
<feature type="transmembrane region" description="Helical" evidence="1">
    <location>
        <begin position="122"/>
        <end position="144"/>
    </location>
</feature>
<dbReference type="SUPFAM" id="SSF55874">
    <property type="entry name" value="ATPase domain of HSP90 chaperone/DNA topoisomerase II/histidine kinase"/>
    <property type="match status" value="1"/>
</dbReference>
<accession>A0A1G7GU58</accession>
<dbReference type="InterPro" id="IPR032834">
    <property type="entry name" value="NatK-like_C"/>
</dbReference>
<feature type="transmembrane region" description="Helical" evidence="1">
    <location>
        <begin position="6"/>
        <end position="28"/>
    </location>
</feature>
<gene>
    <name evidence="3" type="ORF">SAMN04488542_103201</name>
</gene>
<sequence length="435" mass="50218">MLMDVYDIVYLLSNIFGTYTIYKFMSIFFERNELNPKLELIAYISYFLVIGSIHIIFSVPILNMLSNFILFFLITALYSSSLKLRVTAVVYIYAILISVETITIIMFSLLDLNKHAYSIDVDLILSLIVSKILSYTVVLVISNFKMLKTGIEISPLHWFAVVGIPFGTLFSTFMLMTESNNDNLIQLFISITILFLINFFVFYLYDVLIQSYQEKMERNLFKQQNNAYMKQLKIITESQENIKIIRHDIKLHISTLQGLIEKGNNDVALDYIQNIYHLASFTNEYAKSNNTELDSILNYKIYEAQKLGIEIKLHLNVPEQFNFRSIDIVIIVGNLLDNAIEATSKLQEKENIELSIDFSRNVLYIRLINSYSGDLIIEDHKIKTTHADKENHGLGLQSVQKSLAKYNGSINLDYTGERFCVDVLLYNPVNVNFTQ</sequence>
<keyword evidence="1" id="KW-0812">Transmembrane</keyword>
<evidence type="ECO:0000259" key="2">
    <source>
        <dbReference type="Pfam" id="PF14501"/>
    </source>
</evidence>
<dbReference type="Gene3D" id="3.30.565.10">
    <property type="entry name" value="Histidine kinase-like ATPase, C-terminal domain"/>
    <property type="match status" value="1"/>
</dbReference>
<reference evidence="3 4" key="1">
    <citation type="submission" date="2016-10" db="EMBL/GenBank/DDBJ databases">
        <authorList>
            <person name="de Groot N.N."/>
        </authorList>
    </citation>
    <scope>NUCLEOTIDE SEQUENCE [LARGE SCALE GENOMIC DNA]</scope>
    <source>
        <strain evidence="3 4">DSM 28129</strain>
    </source>
</reference>
<keyword evidence="4" id="KW-1185">Reference proteome</keyword>
<evidence type="ECO:0000256" key="1">
    <source>
        <dbReference type="SAM" id="Phobius"/>
    </source>
</evidence>
<protein>
    <submittedName>
        <fullName evidence="3">GHKL domain-containing protein</fullName>
    </submittedName>
</protein>
<dbReference type="Proteomes" id="UP000198972">
    <property type="component" value="Unassembled WGS sequence"/>
</dbReference>
<proteinExistence type="predicted"/>
<dbReference type="STRING" id="670482.SAMN04488542_103201"/>
<dbReference type="CDD" id="cd16935">
    <property type="entry name" value="HATPase_AgrC-ComD-like"/>
    <property type="match status" value="1"/>
</dbReference>